<proteinExistence type="predicted"/>
<dbReference type="PANTHER" id="PTHR48060">
    <property type="entry name" value="DNA DAMAGE-REPAIR/TOLERATION PROTEIN DRT100"/>
    <property type="match status" value="1"/>
</dbReference>
<evidence type="ECO:0000313" key="8">
    <source>
        <dbReference type="EMBL" id="ORY25983.1"/>
    </source>
</evidence>
<feature type="transmembrane region" description="Helical" evidence="5">
    <location>
        <begin position="2742"/>
        <end position="2769"/>
    </location>
</feature>
<dbReference type="SMART" id="SM00369">
    <property type="entry name" value="LRR_TYP"/>
    <property type="match status" value="15"/>
</dbReference>
<evidence type="ECO:0000256" key="5">
    <source>
        <dbReference type="SAM" id="Phobius"/>
    </source>
</evidence>
<accession>A0A1Y2ATT4</accession>
<feature type="domain" description="Disease resistance R13L4/SHOC-2-like LRR" evidence="7">
    <location>
        <begin position="886"/>
        <end position="997"/>
    </location>
</feature>
<keyword evidence="5" id="KW-0472">Membrane</keyword>
<dbReference type="PRINTS" id="PR00019">
    <property type="entry name" value="LEURICHRPT"/>
</dbReference>
<sequence>MKFHILSFFLIIQLIKSSITSSVISEDCKKLNIFLKNSQEINYCDNGFCNTNGKFFKLNLNIDFVEINSLPNVFFELPKLNTLIVTNSEIFEIVDSIELNTSIKRINLSNNKIQSFPYQFKNVTNLTFLDLSNNEISGSITEEIAQFHLIKELNLHNNNIIGELIIQETNEKIDVGNNKLNKLSYNNIYSPLIWLDVSDNEFDNTIFDTILKLKNLDFLNLRNNKKIDTIPQEISTLYFLSSLNISGLSINEIPSNIFKLSLNTFIMENNPQLSAKIINFKNKVDFCSFKGTFVLCYAEDVCRNFFVGLNNKKICTEEDIKDVKSRITEDEIIISQDCKNINTFFNFTVDTQCCNVNGIECDGYKNVVTLSVANEYLKSLTNIDKFPFLPKLRQLNISNYKLNKIPDFVFELPLLKTLRMDNAEITEIPKKLNPNSPLEYIYLSYNPIKEFPIQFINLQKLKFLSIEHDEIIEVPKEFSKFPSIEVLYIGSNDIHGTLYIPKTLKELYISSNKIHSLQCEDGMNSIEILKLGGNEFDNTLFDTLIKFKNLKKLVLNSCKNIESIPPTVAYLKKLEYLSLYNMNLRELHSNIFKLQNLKELDISNNNLLNTKIINFGQEINKCSFENTNIICYQSGTCNNINVNSKFPECSDEQIKEVLDSQTILDENINENEYENLNQLEMPEDCKQLYSFLGKKVKDNCCIKYYNVECVNGKITYLNINKYLYSLNKNLNFDNFPLFSMLEYLVINLEKVDTLSATLFDLPKLKKLEIYSTPLKKITEDFNVTSPIKNIILNYCDLSEFPIQFEKLQNLETLNLNHNNLSGTLPKNISSFPKLTVLEVRDNKLEGQLTIFKNLQCLFVDNNKFDSLSYEDDNSAISNLNLYKNHFNNDAFKTLIKFKKLLFLNLDYNKNITKIPESIEQLTNLNNLSLAGLSIKELPNNLFKLSYLEFLNLSDNQELESIPQSIENLTSLKELLLSNTGLKSLPSKIFNLHNLRNFLLGGNYNLKAKIINFGNSEISNCSFENTPLECYQPNTCSSFPYSNVRVCTQEEVDEILDSQLEVTDPNDLNIISNVNEDCKKLNTFLNKPLNTECCKLKGITCYKNVFITNLKIDKSLFNSIRNVDFEKFPYLPKLRILEMYDISMEKLPKTLFDLPSLLTLEIYNTNLKEIPKVFNTTSPIREIKLYSNRIKEFPYQLKNLPDLLLLSLNYNMIEGSLKEEIMEFSFLETLEISNNNMKGSLIIPKSLIDIDVSQNKFDSISCNFYSTLISLNIGKNLFRNDVFETITKFKNLKSLFLTGNVYINEIPQSIGNLINLNQLFLNNINIKALPSNIFKLNNLELIDISDNPQLSTNIINFGNSTIDICKFGNTNIQCYQPETCNLQRNPYKLCTKEEIKEILQSQTEIEINDINNDEYVLTFECKIFNNFMKLPLNINCCKVEGVVCDSKGHIQKLTINGEQLNNANEIDFDKFPNLIRLSILEINSFNIDVFPKSIFELTKLIQLSIINCNINIIPDDIEPYNNIRKLVISGTNLKELPSNLYKFNYLEVLELENNPQLKVELINFNNSPLENCFFRGTPISCYQPDTCMKVDADKEIELYNNCSTESIKDILENNSEEEKSYDQANEVSSNNLSTDCSSINKFFNKKENINCCDVIGFKCDIDNNIVELNLNKQTMNVSGNLNFNEFPLLQNLRFLKLRYFIMNDLSPRFFELPKLESLYILDAKLKKIPAMFNYRSPIQNLDFYNNLIREFPYQLSNLKNLRYLSLGNNVINEELTDNILKFKSIKYLKINNNKFSGKLILPSSLQVIASHNNKFSSLAIKGTSNSIERFYLDNNLFDEKIFNELIKLQNLQWLYLMNNINIKTVPPTISNLTNLNIIDIKKTGIEILPSNFFKLSKLRRLYLKSNSIKFKIIKFVNSPIYHCSFDNTPISCMEPETCSNIDKSKYEICSEAVIKSIKESQTIESSNEEVINGNKNDEIKYKKDCEMLKEFLDLPSNTNCCNLDDIVTCEDNKIIKLQLNMNENDKTDFSKFPIFEDLSELEINNAKINTLPSVLFDLPNLHLLNINKSNITEITNEINPECPIEYINLSDNKIKKFPYQFGVISHLKLLNLMNNDINEELQNEIVNFSSLESIFIDNNHFNGVLHVPVTVETFTANNNKFNSISISNSNYSLKVLELKGNDFNGDVFNSLIQFKALTNLDLSYNKKLRSIPQSIGNLDNLKELTLKETNLKELPYGIFTLPNLSKLNLESSSSLFKIINFKNQSVNCYFGDTPISCYQPNSCNDINNNLYRNCTIDEIKEVKSKLSIIPPQRNGISEDCKMFNAFVNKKITSDCCEEFGVSCDQNDSIKKLYINNDKNSIMQYYVDNSSSIDFQNFPYLKHIENLEIINVELKSIPNALISLPLKKLTLNKNNLMGELPEQFINLHDIQEINLNENKLSGTLLIPKTVKTIYANDNHFDSIVYIKSKNSLLQKLDASNNDFNDNVFNILAEFKNLKYLNLNNNKNIQHIPSSLKEFNKIETLKLEGINIKKFPYELFTLENLTKIQIDSSYDISAKIILFYKSPDVYCNFGNIKMECYMPSACYNIPINSYIRICTEKDINELSQNYAISSGNLNQYVELNNNNQERIENGNIIIGGINDGIVNGFEVISMNGMSYGIINEIDSSMINDNKNKESTEYNEMIMNKKGNLNENKDKENTEYNEMIMSKKGNLNEKTNDKNSERNSSKYRTKNRKKEPDEDDNMFFYIVIGLISVNAVIIITLTVICLLGYKKTKKNTYQNINDIDDKNADIIISEKFTVFKKEDLKHEESLLLKNNTDLLKIKERTEENDYEIEEYKSKDTNRSNSKKSNNSINLLSNSSSKKSKNKSDNLEIFENNISEIISDSNINVDNLKNKKNK</sequence>
<dbReference type="PROSITE" id="PS51450">
    <property type="entry name" value="LRR"/>
    <property type="match status" value="2"/>
</dbReference>
<dbReference type="Gene3D" id="3.80.10.10">
    <property type="entry name" value="Ribonuclease Inhibitor"/>
    <property type="match status" value="14"/>
</dbReference>
<organism evidence="8 9">
    <name type="scientific">Neocallimastix californiae</name>
    <dbReference type="NCBI Taxonomy" id="1754190"/>
    <lineage>
        <taxon>Eukaryota</taxon>
        <taxon>Fungi</taxon>
        <taxon>Fungi incertae sedis</taxon>
        <taxon>Chytridiomycota</taxon>
        <taxon>Chytridiomycota incertae sedis</taxon>
        <taxon>Neocallimastigomycetes</taxon>
        <taxon>Neocallimastigales</taxon>
        <taxon>Neocallimastigaceae</taxon>
        <taxon>Neocallimastix</taxon>
    </lineage>
</organism>
<feature type="region of interest" description="Disordered" evidence="4">
    <location>
        <begin position="2833"/>
        <end position="2867"/>
    </location>
</feature>
<feature type="chain" id="PRO_5012937533" evidence="6">
    <location>
        <begin position="21"/>
        <end position="2897"/>
    </location>
</feature>
<dbReference type="PANTHER" id="PTHR48060:SF21">
    <property type="entry name" value="L DOMAIN-LIKE PROTEIN"/>
    <property type="match status" value="1"/>
</dbReference>
<dbReference type="Pfam" id="PF23598">
    <property type="entry name" value="LRR_14"/>
    <property type="match status" value="1"/>
</dbReference>
<reference evidence="8 9" key="1">
    <citation type="submission" date="2016-08" db="EMBL/GenBank/DDBJ databases">
        <title>A Parts List for Fungal Cellulosomes Revealed by Comparative Genomics.</title>
        <authorList>
            <consortium name="DOE Joint Genome Institute"/>
            <person name="Haitjema C.H."/>
            <person name="Gilmore S.P."/>
            <person name="Henske J.K."/>
            <person name="Solomon K.V."/>
            <person name="De Groot R."/>
            <person name="Kuo A."/>
            <person name="Mondo S.J."/>
            <person name="Salamov A.A."/>
            <person name="Labutti K."/>
            <person name="Zhao Z."/>
            <person name="Chiniquy J."/>
            <person name="Barry K."/>
            <person name="Brewer H.M."/>
            <person name="Purvine S.O."/>
            <person name="Wright A.T."/>
            <person name="Boxma B."/>
            <person name="Van Alen T."/>
            <person name="Hackstein J.H."/>
            <person name="Baker S.E."/>
            <person name="Grigoriev I.V."/>
            <person name="O'Malley M.A."/>
        </authorList>
    </citation>
    <scope>NUCLEOTIDE SEQUENCE [LARGE SCALE GENOMIC DNA]</scope>
    <source>
        <strain evidence="8 9">G1</strain>
    </source>
</reference>
<name>A0A1Y2ATT4_9FUNG</name>
<evidence type="ECO:0000313" key="9">
    <source>
        <dbReference type="Proteomes" id="UP000193920"/>
    </source>
</evidence>
<dbReference type="InterPro" id="IPR053211">
    <property type="entry name" value="DNA_repair-toleration"/>
</dbReference>
<evidence type="ECO:0000256" key="4">
    <source>
        <dbReference type="SAM" id="MobiDB-lite"/>
    </source>
</evidence>
<comment type="caution">
    <text evidence="8">The sequence shown here is derived from an EMBL/GenBank/DDBJ whole genome shotgun (WGS) entry which is preliminary data.</text>
</comment>
<protein>
    <submittedName>
        <fullName evidence="8">L domain-like protein</fullName>
    </submittedName>
</protein>
<dbReference type="OrthoDB" id="660555at2759"/>
<dbReference type="Pfam" id="PF13855">
    <property type="entry name" value="LRR_8"/>
    <property type="match status" value="1"/>
</dbReference>
<feature type="signal peptide" evidence="6">
    <location>
        <begin position="1"/>
        <end position="20"/>
    </location>
</feature>
<dbReference type="InterPro" id="IPR055414">
    <property type="entry name" value="LRR_R13L4/SHOC2-like"/>
</dbReference>
<gene>
    <name evidence="8" type="ORF">LY90DRAFT_674707</name>
</gene>
<keyword evidence="3" id="KW-0677">Repeat</keyword>
<dbReference type="InterPro" id="IPR032675">
    <property type="entry name" value="LRR_dom_sf"/>
</dbReference>
<keyword evidence="2 6" id="KW-0732">Signal</keyword>
<dbReference type="SUPFAM" id="SSF52058">
    <property type="entry name" value="L domain-like"/>
    <property type="match status" value="8"/>
</dbReference>
<dbReference type="InterPro" id="IPR001611">
    <property type="entry name" value="Leu-rich_rpt"/>
</dbReference>
<dbReference type="SMART" id="SM00365">
    <property type="entry name" value="LRR_SD22"/>
    <property type="match status" value="10"/>
</dbReference>
<dbReference type="EMBL" id="MCOG01000206">
    <property type="protein sequence ID" value="ORY25983.1"/>
    <property type="molecule type" value="Genomic_DNA"/>
</dbReference>
<evidence type="ECO:0000259" key="7">
    <source>
        <dbReference type="Pfam" id="PF23598"/>
    </source>
</evidence>
<dbReference type="Proteomes" id="UP000193920">
    <property type="component" value="Unassembled WGS sequence"/>
</dbReference>
<evidence type="ECO:0000256" key="3">
    <source>
        <dbReference type="ARBA" id="ARBA00022737"/>
    </source>
</evidence>
<keyword evidence="9" id="KW-1185">Reference proteome</keyword>
<evidence type="ECO:0000256" key="6">
    <source>
        <dbReference type="SAM" id="SignalP"/>
    </source>
</evidence>
<feature type="region of interest" description="Disordered" evidence="4">
    <location>
        <begin position="2705"/>
        <end position="2735"/>
    </location>
</feature>
<keyword evidence="1" id="KW-0433">Leucine-rich repeat</keyword>
<dbReference type="SMART" id="SM00364">
    <property type="entry name" value="LRR_BAC"/>
    <property type="match status" value="10"/>
</dbReference>
<evidence type="ECO:0000256" key="2">
    <source>
        <dbReference type="ARBA" id="ARBA00022729"/>
    </source>
</evidence>
<feature type="compositionally biased region" description="Low complexity" evidence="4">
    <location>
        <begin position="2842"/>
        <end position="2860"/>
    </location>
</feature>
<feature type="compositionally biased region" description="Basic and acidic residues" evidence="4">
    <location>
        <begin position="2710"/>
        <end position="2724"/>
    </location>
</feature>
<keyword evidence="5" id="KW-1133">Transmembrane helix</keyword>
<dbReference type="InterPro" id="IPR003591">
    <property type="entry name" value="Leu-rich_rpt_typical-subtyp"/>
</dbReference>
<evidence type="ECO:0000256" key="1">
    <source>
        <dbReference type="ARBA" id="ARBA00022614"/>
    </source>
</evidence>
<keyword evidence="5" id="KW-0812">Transmembrane</keyword>